<evidence type="ECO:0000256" key="1">
    <source>
        <dbReference type="SAM" id="MobiDB-lite"/>
    </source>
</evidence>
<comment type="caution">
    <text evidence="2">The sequence shown here is derived from an EMBL/GenBank/DDBJ whole genome shotgun (WGS) entry which is preliminary data.</text>
</comment>
<keyword evidence="3" id="KW-1185">Reference proteome</keyword>
<feature type="compositionally biased region" description="Basic and acidic residues" evidence="1">
    <location>
        <begin position="69"/>
        <end position="79"/>
    </location>
</feature>
<feature type="region of interest" description="Disordered" evidence="1">
    <location>
        <begin position="1"/>
        <end position="85"/>
    </location>
</feature>
<protein>
    <submittedName>
        <fullName evidence="2">Uncharacterized protein</fullName>
    </submittedName>
</protein>
<gene>
    <name evidence="2" type="ORF">GCM10009639_14720</name>
</gene>
<dbReference type="EMBL" id="BAAAKJ010000068">
    <property type="protein sequence ID" value="GAA1388342.1"/>
    <property type="molecule type" value="Genomic_DNA"/>
</dbReference>
<dbReference type="Proteomes" id="UP001499863">
    <property type="component" value="Unassembled WGS sequence"/>
</dbReference>
<sequence length="85" mass="8755">MASVALAGSPAAEAGSGRLGESDMLCSIRESETELRGTRPSGGRGGADAARRGRTARLPKGGRPAPRTGRQDAEARPDPTPRYPP</sequence>
<name>A0ABN1XU26_9ACTN</name>
<evidence type="ECO:0000313" key="2">
    <source>
        <dbReference type="EMBL" id="GAA1388342.1"/>
    </source>
</evidence>
<proteinExistence type="predicted"/>
<organism evidence="2 3">
    <name type="scientific">Kitasatospora putterlickiae</name>
    <dbReference type="NCBI Taxonomy" id="221725"/>
    <lineage>
        <taxon>Bacteria</taxon>
        <taxon>Bacillati</taxon>
        <taxon>Actinomycetota</taxon>
        <taxon>Actinomycetes</taxon>
        <taxon>Kitasatosporales</taxon>
        <taxon>Streptomycetaceae</taxon>
        <taxon>Kitasatospora</taxon>
    </lineage>
</organism>
<reference evidence="2 3" key="1">
    <citation type="journal article" date="2019" name="Int. J. Syst. Evol. Microbiol.">
        <title>The Global Catalogue of Microorganisms (GCM) 10K type strain sequencing project: providing services to taxonomists for standard genome sequencing and annotation.</title>
        <authorList>
            <consortium name="The Broad Institute Genomics Platform"/>
            <consortium name="The Broad Institute Genome Sequencing Center for Infectious Disease"/>
            <person name="Wu L."/>
            <person name="Ma J."/>
        </authorList>
    </citation>
    <scope>NUCLEOTIDE SEQUENCE [LARGE SCALE GENOMIC DNA]</scope>
    <source>
        <strain evidence="2 3">JCM 12393</strain>
    </source>
</reference>
<accession>A0ABN1XU26</accession>
<evidence type="ECO:0000313" key="3">
    <source>
        <dbReference type="Proteomes" id="UP001499863"/>
    </source>
</evidence>